<dbReference type="InterPro" id="IPR004360">
    <property type="entry name" value="Glyas_Fos-R_dOase_dom"/>
</dbReference>
<dbReference type="InterPro" id="IPR037523">
    <property type="entry name" value="VOC_core"/>
</dbReference>
<proteinExistence type="predicted"/>
<dbReference type="CDD" id="cd06587">
    <property type="entry name" value="VOC"/>
    <property type="match status" value="1"/>
</dbReference>
<dbReference type="EMBL" id="PFLF01000047">
    <property type="protein sequence ID" value="PIY69159.1"/>
    <property type="molecule type" value="Genomic_DNA"/>
</dbReference>
<dbReference type="PROSITE" id="PS51819">
    <property type="entry name" value="VOC"/>
    <property type="match status" value="1"/>
</dbReference>
<dbReference type="SUPFAM" id="SSF54593">
    <property type="entry name" value="Glyoxalase/Bleomycin resistance protein/Dihydroxybiphenyl dioxygenase"/>
    <property type="match status" value="1"/>
</dbReference>
<comment type="caution">
    <text evidence="2">The sequence shown here is derived from an EMBL/GenBank/DDBJ whole genome shotgun (WGS) entry which is preliminary data.</text>
</comment>
<organism evidence="2 3">
    <name type="scientific">Candidatus Roizmanbacteria bacterium CG_4_10_14_0_8_um_filter_39_9</name>
    <dbReference type="NCBI Taxonomy" id="1974829"/>
    <lineage>
        <taxon>Bacteria</taxon>
        <taxon>Candidatus Roizmaniibacteriota</taxon>
    </lineage>
</organism>
<sequence length="125" mass="14370">MKLINKHISICLWSDDYEKLAGWYEEVLGFKVGRRLTFPDDTGVDFDFAPTYFYVGKHDKVSGKNKDPYRIMIGFNVESISEAYEELKVKDVTWIAKPFEGPPGGFWCMTIQDPEGNILQFFGGK</sequence>
<protein>
    <recommendedName>
        <fullName evidence="1">VOC domain-containing protein</fullName>
    </recommendedName>
</protein>
<dbReference type="Pfam" id="PF00903">
    <property type="entry name" value="Glyoxalase"/>
    <property type="match status" value="1"/>
</dbReference>
<name>A0A2M7QD72_9BACT</name>
<gene>
    <name evidence="2" type="ORF">COY90_02120</name>
</gene>
<dbReference type="InterPro" id="IPR029068">
    <property type="entry name" value="Glyas_Bleomycin-R_OHBP_Dase"/>
</dbReference>
<dbReference type="AlphaFoldDB" id="A0A2M7QD72"/>
<evidence type="ECO:0000313" key="3">
    <source>
        <dbReference type="Proteomes" id="UP000230108"/>
    </source>
</evidence>
<accession>A0A2M7QD72</accession>
<evidence type="ECO:0000259" key="1">
    <source>
        <dbReference type="PROSITE" id="PS51819"/>
    </source>
</evidence>
<dbReference type="Gene3D" id="3.10.180.10">
    <property type="entry name" value="2,3-Dihydroxybiphenyl 1,2-Dioxygenase, domain 1"/>
    <property type="match status" value="1"/>
</dbReference>
<feature type="domain" description="VOC" evidence="1">
    <location>
        <begin position="4"/>
        <end position="124"/>
    </location>
</feature>
<dbReference type="Proteomes" id="UP000230108">
    <property type="component" value="Unassembled WGS sequence"/>
</dbReference>
<reference evidence="3" key="1">
    <citation type="submission" date="2017-09" db="EMBL/GenBank/DDBJ databases">
        <title>Depth-based differentiation of microbial function through sediment-hosted aquifers and enrichment of novel symbionts in the deep terrestrial subsurface.</title>
        <authorList>
            <person name="Probst A.J."/>
            <person name="Ladd B."/>
            <person name="Jarett J.K."/>
            <person name="Geller-Mcgrath D.E."/>
            <person name="Sieber C.M.K."/>
            <person name="Emerson J.B."/>
            <person name="Anantharaman K."/>
            <person name="Thomas B.C."/>
            <person name="Malmstrom R."/>
            <person name="Stieglmeier M."/>
            <person name="Klingl A."/>
            <person name="Woyke T."/>
            <person name="Ryan C.M."/>
            <person name="Banfield J.F."/>
        </authorList>
    </citation>
    <scope>NUCLEOTIDE SEQUENCE [LARGE SCALE GENOMIC DNA]</scope>
</reference>
<evidence type="ECO:0000313" key="2">
    <source>
        <dbReference type="EMBL" id="PIY69159.1"/>
    </source>
</evidence>